<proteinExistence type="predicted"/>
<reference evidence="2" key="1">
    <citation type="submission" date="2014-01" db="EMBL/GenBank/DDBJ databases">
        <authorList>
            <person name="Brown-Elliot B."/>
            <person name="Wallace R."/>
            <person name="Lenaerts A."/>
            <person name="Ordway D."/>
            <person name="DeGroote M.A."/>
            <person name="Parker T."/>
            <person name="Sizemore C."/>
            <person name="Tallon L.J."/>
            <person name="Sadzewicz L.K."/>
            <person name="Sengamalay N."/>
            <person name="Fraser C.M."/>
            <person name="Hine E."/>
            <person name="Shefchek K.A."/>
            <person name="Das S.P."/>
            <person name="Tettelin H."/>
        </authorList>
    </citation>
    <scope>NUCLEOTIDE SEQUENCE [LARGE SCALE GENOMIC DNA]</scope>
    <source>
        <strain evidence="2">4042</strain>
    </source>
</reference>
<organism evidence="2">
    <name type="scientific">Mycobacterium xenopi 4042</name>
    <dbReference type="NCBI Taxonomy" id="1299334"/>
    <lineage>
        <taxon>Bacteria</taxon>
        <taxon>Bacillati</taxon>
        <taxon>Actinomycetota</taxon>
        <taxon>Actinomycetes</taxon>
        <taxon>Mycobacteriales</taxon>
        <taxon>Mycobacteriaceae</taxon>
        <taxon>Mycobacterium</taxon>
    </lineage>
</organism>
<dbReference type="InterPro" id="IPR013785">
    <property type="entry name" value="Aldolase_TIM"/>
</dbReference>
<protein>
    <submittedName>
        <fullName evidence="2">Putative biotin synthase</fullName>
    </submittedName>
</protein>
<name>X8BDB8_MYCXE</name>
<comment type="caution">
    <text evidence="2">The sequence shown here is derived from an EMBL/GenBank/DDBJ whole genome shotgun (WGS) entry which is preliminary data.</text>
</comment>
<feature type="region of interest" description="Disordered" evidence="1">
    <location>
        <begin position="162"/>
        <end position="202"/>
    </location>
</feature>
<gene>
    <name evidence="2" type="ORF">I553_4016</name>
</gene>
<evidence type="ECO:0000256" key="1">
    <source>
        <dbReference type="SAM" id="MobiDB-lite"/>
    </source>
</evidence>
<dbReference type="SUPFAM" id="SSF102114">
    <property type="entry name" value="Radical SAM enzymes"/>
    <property type="match status" value="1"/>
</dbReference>
<accession>X8BDB8</accession>
<evidence type="ECO:0000313" key="2">
    <source>
        <dbReference type="EMBL" id="EUA41466.1"/>
    </source>
</evidence>
<sequence>MARHRGDPQRGRHQYRLLAGDAQRRAGEATGGDGCAPLQPQPGDGPLVLSPRRHHHTWEERWNTLSMVREAAWRCVAAHPRHGQTLQQRAEFAAELAALGPDEVPLNFLNPRRHPFADLEVMRPAKRSRRWPPFGWHYRAPCSDSRAAVRSRWGTSVPTWHARRHQRSDRRNYLTTLGGRPRPTGTARRSADADQGAQRKPVDTGRRWFAICPLRSARELRRLHRGPAGTSVSRPPPVGVEPPRFCAECGRGWLSRCGRWLVGKCSGTAGWTPPTWKRGDERAPFG</sequence>
<dbReference type="Gene3D" id="3.20.20.70">
    <property type="entry name" value="Aldolase class I"/>
    <property type="match status" value="1"/>
</dbReference>
<feature type="compositionally biased region" description="Low complexity" evidence="1">
    <location>
        <begin position="174"/>
        <end position="188"/>
    </location>
</feature>
<dbReference type="InterPro" id="IPR058240">
    <property type="entry name" value="rSAM_sf"/>
</dbReference>
<dbReference type="AlphaFoldDB" id="X8BDB8"/>
<feature type="region of interest" description="Disordered" evidence="1">
    <location>
        <begin position="23"/>
        <end position="51"/>
    </location>
</feature>
<dbReference type="EMBL" id="JAOB01000045">
    <property type="protein sequence ID" value="EUA41466.1"/>
    <property type="molecule type" value="Genomic_DNA"/>
</dbReference>